<evidence type="ECO:0000256" key="2">
    <source>
        <dbReference type="ARBA" id="ARBA00009190"/>
    </source>
</evidence>
<proteinExistence type="inferred from homology"/>
<dbReference type="Proteomes" id="UP000239899">
    <property type="component" value="Unassembled WGS sequence"/>
</dbReference>
<dbReference type="AlphaFoldDB" id="A0A2P6THQ2"/>
<gene>
    <name evidence="8" type="ORF">C2E21_7382</name>
</gene>
<feature type="transmembrane region" description="Helical" evidence="6">
    <location>
        <begin position="240"/>
        <end position="263"/>
    </location>
</feature>
<dbReference type="PANTHER" id="PTHR12608">
    <property type="entry name" value="TRANSMEMBRANE PROTEIN HTP-1 RELATED"/>
    <property type="match status" value="1"/>
</dbReference>
<dbReference type="OrthoDB" id="442680at2759"/>
<evidence type="ECO:0000256" key="7">
    <source>
        <dbReference type="SAM" id="MobiDB-lite"/>
    </source>
</evidence>
<protein>
    <recommendedName>
        <fullName evidence="6">GDT1 family protein</fullName>
    </recommendedName>
</protein>
<feature type="transmembrane region" description="Helical" evidence="6">
    <location>
        <begin position="315"/>
        <end position="336"/>
    </location>
</feature>
<dbReference type="GO" id="GO:0032472">
    <property type="term" value="P:Golgi calcium ion transport"/>
    <property type="evidence" value="ECO:0007669"/>
    <property type="project" value="TreeGrafter"/>
</dbReference>
<reference evidence="8 9" key="1">
    <citation type="journal article" date="2018" name="Plant J.">
        <title>Genome sequences of Chlorella sorokiniana UTEX 1602 and Micractinium conductrix SAG 241.80: implications to maltose excretion by a green alga.</title>
        <authorList>
            <person name="Arriola M.B."/>
            <person name="Velmurugan N."/>
            <person name="Zhang Y."/>
            <person name="Plunkett M.H."/>
            <person name="Hondzo H."/>
            <person name="Barney B.M."/>
        </authorList>
    </citation>
    <scope>NUCLEOTIDE SEQUENCE [LARGE SCALE GENOMIC DNA]</scope>
    <source>
        <strain evidence="9">UTEX 1602</strain>
    </source>
</reference>
<feature type="transmembrane region" description="Helical" evidence="6">
    <location>
        <begin position="134"/>
        <end position="157"/>
    </location>
</feature>
<dbReference type="InterPro" id="IPR001727">
    <property type="entry name" value="GDT1-like"/>
</dbReference>
<evidence type="ECO:0000256" key="3">
    <source>
        <dbReference type="ARBA" id="ARBA00022692"/>
    </source>
</evidence>
<evidence type="ECO:0000256" key="6">
    <source>
        <dbReference type="RuleBase" id="RU365102"/>
    </source>
</evidence>
<comment type="caution">
    <text evidence="8">The sequence shown here is derived from an EMBL/GenBank/DDBJ whole genome shotgun (WGS) entry which is preliminary data.</text>
</comment>
<evidence type="ECO:0000313" key="9">
    <source>
        <dbReference type="Proteomes" id="UP000239899"/>
    </source>
</evidence>
<evidence type="ECO:0000256" key="4">
    <source>
        <dbReference type="ARBA" id="ARBA00022989"/>
    </source>
</evidence>
<evidence type="ECO:0000313" key="8">
    <source>
        <dbReference type="EMBL" id="PRW33822.1"/>
    </source>
</evidence>
<evidence type="ECO:0000256" key="5">
    <source>
        <dbReference type="ARBA" id="ARBA00023136"/>
    </source>
</evidence>
<feature type="transmembrane region" description="Helical" evidence="6">
    <location>
        <begin position="164"/>
        <end position="188"/>
    </location>
</feature>
<dbReference type="GO" id="GO:0015085">
    <property type="term" value="F:calcium ion transmembrane transporter activity"/>
    <property type="evidence" value="ECO:0007669"/>
    <property type="project" value="TreeGrafter"/>
</dbReference>
<dbReference type="EMBL" id="LHPG02000015">
    <property type="protein sequence ID" value="PRW33822.1"/>
    <property type="molecule type" value="Genomic_DNA"/>
</dbReference>
<name>A0A2P6THQ2_CHLSO</name>
<dbReference type="GO" id="GO:0005794">
    <property type="term" value="C:Golgi apparatus"/>
    <property type="evidence" value="ECO:0007669"/>
    <property type="project" value="TreeGrafter"/>
</dbReference>
<comment type="subcellular location">
    <subcellularLocation>
        <location evidence="1 6">Membrane</location>
        <topology evidence="1 6">Multi-pass membrane protein</topology>
    </subcellularLocation>
</comment>
<dbReference type="GO" id="GO:0032468">
    <property type="term" value="P:Golgi calcium ion homeostasis"/>
    <property type="evidence" value="ECO:0007669"/>
    <property type="project" value="TreeGrafter"/>
</dbReference>
<feature type="transmembrane region" description="Helical" evidence="6">
    <location>
        <begin position="200"/>
        <end position="220"/>
    </location>
</feature>
<sequence>MPALAAQQCSQGLCGRPRAPRSRLQARAAAQAPPALAAKRGAAPQLPARQPRSGSGSSSTVQQQEQQQSGSMVQRLQDCMPASGSWAAYATAAALGLGGLLAAHPAAASELFNVQQAGAFIPGLVGDDPVREGFVQALLLIFFSEIGDKTFFIALLLALQQPRALVFTGTFGALAVMTVVSVGLGRVLHLLDEVVPNASGLPIDDIIAVLLLIWFGVQTLRSAASADEKAAEEKEEAQEVVSGLGSGAALSMVATTFALVFAAEWGDKSFIATIALAAASSPIGVIGGAVLGHGVATGIAVLGGSILGKYLDEKVVQYVGGSLFLLFAAASIYDIAAGKAPL</sequence>
<organism evidence="8 9">
    <name type="scientific">Chlorella sorokiniana</name>
    <name type="common">Freshwater green alga</name>
    <dbReference type="NCBI Taxonomy" id="3076"/>
    <lineage>
        <taxon>Eukaryota</taxon>
        <taxon>Viridiplantae</taxon>
        <taxon>Chlorophyta</taxon>
        <taxon>core chlorophytes</taxon>
        <taxon>Trebouxiophyceae</taxon>
        <taxon>Chlorellales</taxon>
        <taxon>Chlorellaceae</taxon>
        <taxon>Chlorella clade</taxon>
        <taxon>Chlorella</taxon>
    </lineage>
</organism>
<accession>A0A2P6THQ2</accession>
<feature type="compositionally biased region" description="Low complexity" evidence="7">
    <location>
        <begin position="53"/>
        <end position="74"/>
    </location>
</feature>
<feature type="compositionally biased region" description="Low complexity" evidence="7">
    <location>
        <begin position="22"/>
        <end position="46"/>
    </location>
</feature>
<evidence type="ECO:0000256" key="1">
    <source>
        <dbReference type="ARBA" id="ARBA00004141"/>
    </source>
</evidence>
<dbReference type="Pfam" id="PF01169">
    <property type="entry name" value="GDT1"/>
    <property type="match status" value="2"/>
</dbReference>
<dbReference type="InterPro" id="IPR049555">
    <property type="entry name" value="GDT1-like_CS"/>
</dbReference>
<feature type="transmembrane region" description="Helical" evidence="6">
    <location>
        <begin position="86"/>
        <end position="107"/>
    </location>
</feature>
<comment type="similarity">
    <text evidence="2 6">Belongs to the GDT1 family.</text>
</comment>
<keyword evidence="9" id="KW-1185">Reference proteome</keyword>
<dbReference type="GO" id="GO:0009535">
    <property type="term" value="C:chloroplast thylakoid membrane"/>
    <property type="evidence" value="ECO:0007669"/>
    <property type="project" value="TreeGrafter"/>
</dbReference>
<feature type="region of interest" description="Disordered" evidence="7">
    <location>
        <begin position="1"/>
        <end position="74"/>
    </location>
</feature>
<keyword evidence="4 6" id="KW-1133">Transmembrane helix</keyword>
<dbReference type="GO" id="GO:0005384">
    <property type="term" value="F:manganese ion transmembrane transporter activity"/>
    <property type="evidence" value="ECO:0007669"/>
    <property type="project" value="TreeGrafter"/>
</dbReference>
<keyword evidence="3 6" id="KW-0812">Transmembrane</keyword>
<feature type="transmembrane region" description="Helical" evidence="6">
    <location>
        <begin position="283"/>
        <end position="303"/>
    </location>
</feature>
<dbReference type="PROSITE" id="PS01214">
    <property type="entry name" value="UPF0016"/>
    <property type="match status" value="1"/>
</dbReference>
<dbReference type="PANTHER" id="PTHR12608:SF6">
    <property type="entry name" value="PROTEIN PAM71, CHLOROPLASTIC"/>
    <property type="match status" value="1"/>
</dbReference>
<keyword evidence="5 6" id="KW-0472">Membrane</keyword>